<dbReference type="HOGENOM" id="CLU_099590_2_0_11"/>
<protein>
    <submittedName>
        <fullName evidence="2">Sec-C motif domain protein</fullName>
    </submittedName>
</protein>
<dbReference type="InParanoid" id="C8X9P4"/>
<dbReference type="KEGG" id="nml:Namu_2860"/>
<name>C8X9P4_NAKMY</name>
<dbReference type="SUPFAM" id="SSF54427">
    <property type="entry name" value="NTF2-like"/>
    <property type="match status" value="1"/>
</dbReference>
<dbReference type="AlphaFoldDB" id="C8X9P4"/>
<dbReference type="Gene3D" id="3.10.450.50">
    <property type="match status" value="1"/>
</dbReference>
<feature type="domain" description="YchJ-like middle NTF2-like" evidence="1">
    <location>
        <begin position="38"/>
        <end position="131"/>
    </location>
</feature>
<organism evidence="2 3">
    <name type="scientific">Nakamurella multipartita (strain ATCC 700099 / DSM 44233 / CIP 104796 / JCM 9543 / NBRC 105858 / Y-104)</name>
    <name type="common">Microsphaera multipartita</name>
    <dbReference type="NCBI Taxonomy" id="479431"/>
    <lineage>
        <taxon>Bacteria</taxon>
        <taxon>Bacillati</taxon>
        <taxon>Actinomycetota</taxon>
        <taxon>Actinomycetes</taxon>
        <taxon>Nakamurellales</taxon>
        <taxon>Nakamurellaceae</taxon>
        <taxon>Nakamurella</taxon>
    </lineage>
</organism>
<dbReference type="OrthoDB" id="21421at2"/>
<reference evidence="3" key="1">
    <citation type="submission" date="2009-09" db="EMBL/GenBank/DDBJ databases">
        <title>The complete genome of Nakamurella multipartita DSM 44233.</title>
        <authorList>
            <consortium name="US DOE Joint Genome Institute (JGI-PGF)"/>
            <person name="Lucas S."/>
            <person name="Copeland A."/>
            <person name="Lapidus A."/>
            <person name="Glavina del Rio T."/>
            <person name="Dalin E."/>
            <person name="Tice H."/>
            <person name="Bruce D."/>
            <person name="Goodwin L."/>
            <person name="Pitluck S."/>
            <person name="Kyrpides N."/>
            <person name="Mavromatis K."/>
            <person name="Ivanova N."/>
            <person name="Ovchinnikova G."/>
            <person name="Sims D."/>
            <person name="Meincke L."/>
            <person name="Brettin T."/>
            <person name="Detter J.C."/>
            <person name="Han C."/>
            <person name="Larimer F."/>
            <person name="Land M."/>
            <person name="Hauser L."/>
            <person name="Markowitz V."/>
            <person name="Cheng J.-F."/>
            <person name="Hugenholtz P."/>
            <person name="Woyke T."/>
            <person name="Wu D."/>
            <person name="Klenk H.-P."/>
            <person name="Eisen J.A."/>
        </authorList>
    </citation>
    <scope>NUCLEOTIDE SEQUENCE [LARGE SCALE GENOMIC DNA]</scope>
    <source>
        <strain evidence="3">ATCC 700099 / DSM 44233 / CIP 104796 / JCM 9543 / NBRC 105858 / Y-104</strain>
    </source>
</reference>
<reference evidence="2 3" key="2">
    <citation type="journal article" date="2010" name="Stand. Genomic Sci.">
        <title>Complete genome sequence of Nakamurella multipartita type strain (Y-104).</title>
        <authorList>
            <person name="Tice H."/>
            <person name="Mayilraj S."/>
            <person name="Sims D."/>
            <person name="Lapidus A."/>
            <person name="Nolan M."/>
            <person name="Lucas S."/>
            <person name="Glavina Del Rio T."/>
            <person name="Copeland A."/>
            <person name="Cheng J.F."/>
            <person name="Meincke L."/>
            <person name="Bruce D."/>
            <person name="Goodwin L."/>
            <person name="Pitluck S."/>
            <person name="Ivanova N."/>
            <person name="Mavromatis K."/>
            <person name="Ovchinnikova G."/>
            <person name="Pati A."/>
            <person name="Chen A."/>
            <person name="Palaniappan K."/>
            <person name="Land M."/>
            <person name="Hauser L."/>
            <person name="Chang Y.J."/>
            <person name="Jeffries C.D."/>
            <person name="Detter J.C."/>
            <person name="Brettin T."/>
            <person name="Rohde M."/>
            <person name="Goker M."/>
            <person name="Bristow J."/>
            <person name="Eisen J.A."/>
            <person name="Markowitz V."/>
            <person name="Hugenholtz P."/>
            <person name="Kyrpides N.C."/>
            <person name="Klenk H.P."/>
            <person name="Chen F."/>
        </authorList>
    </citation>
    <scope>NUCLEOTIDE SEQUENCE [LARGE SCALE GENOMIC DNA]</scope>
    <source>
        <strain evidence="3">ATCC 700099 / DSM 44233 / CIP 104796 / JCM 9543 / NBRC 105858 / Y-104</strain>
    </source>
</reference>
<proteinExistence type="predicted"/>
<dbReference type="EMBL" id="CP001737">
    <property type="protein sequence ID" value="ACV79202.1"/>
    <property type="molecule type" value="Genomic_DNA"/>
</dbReference>
<evidence type="ECO:0000313" key="2">
    <source>
        <dbReference type="EMBL" id="ACV79202.1"/>
    </source>
</evidence>
<dbReference type="eggNOG" id="COG3012">
    <property type="taxonomic scope" value="Bacteria"/>
</dbReference>
<dbReference type="Pfam" id="PF17775">
    <property type="entry name" value="YchJ_M-like"/>
    <property type="match status" value="1"/>
</dbReference>
<gene>
    <name evidence="2" type="ordered locus">Namu_2860</name>
</gene>
<dbReference type="RefSeq" id="WP_015748081.1">
    <property type="nucleotide sequence ID" value="NC_013235.1"/>
</dbReference>
<dbReference type="InterPro" id="IPR032710">
    <property type="entry name" value="NTF2-like_dom_sf"/>
</dbReference>
<evidence type="ECO:0000259" key="1">
    <source>
        <dbReference type="Pfam" id="PF17775"/>
    </source>
</evidence>
<accession>C8X9P4</accession>
<keyword evidence="3" id="KW-1185">Reference proteome</keyword>
<dbReference type="InterPro" id="IPR048469">
    <property type="entry name" value="YchJ-like_M"/>
</dbReference>
<evidence type="ECO:0000313" key="3">
    <source>
        <dbReference type="Proteomes" id="UP000002218"/>
    </source>
</evidence>
<dbReference type="PANTHER" id="PTHR33747">
    <property type="entry name" value="UPF0225 PROTEIN SCO1677"/>
    <property type="match status" value="1"/>
</dbReference>
<dbReference type="Proteomes" id="UP000002218">
    <property type="component" value="Chromosome"/>
</dbReference>
<dbReference type="PANTHER" id="PTHR33747:SF1">
    <property type="entry name" value="ADENYLATE CYCLASE-ASSOCIATED CAP C-TERMINAL DOMAIN-CONTAINING PROTEIN"/>
    <property type="match status" value="1"/>
</dbReference>
<sequence>MAKPSGRRAVAGPCPCGLGAQYPDCCGLLHRGQATAATAEQLMRSRYSAFVVQDRDYLLRTWSAAHRPRVLTFERGTRWTGLQILGRTGGSAFHTTGTVEFVARFEHDGTPGELHENSAFARENGDWVYQQPIDSGPTVGR</sequence>